<dbReference type="InterPro" id="IPR036881">
    <property type="entry name" value="Glyco_hydro_3_C_sf"/>
</dbReference>
<organism evidence="6 7">
    <name type="scientific">Terriglobus roseus (strain DSM 18391 / NRRL B-41598 / KBS 63)</name>
    <dbReference type="NCBI Taxonomy" id="926566"/>
    <lineage>
        <taxon>Bacteria</taxon>
        <taxon>Pseudomonadati</taxon>
        <taxon>Acidobacteriota</taxon>
        <taxon>Terriglobia</taxon>
        <taxon>Terriglobales</taxon>
        <taxon>Acidobacteriaceae</taxon>
        <taxon>Terriglobus</taxon>
    </lineage>
</organism>
<dbReference type="FunFam" id="2.60.40.10:FF:000495">
    <property type="entry name" value="Periplasmic beta-glucosidase"/>
    <property type="match status" value="1"/>
</dbReference>
<dbReference type="Gene3D" id="3.20.20.300">
    <property type="entry name" value="Glycoside hydrolase, family 3, N-terminal domain"/>
    <property type="match status" value="1"/>
</dbReference>
<protein>
    <submittedName>
        <fullName evidence="6">Beta-glucosidase-like glycosyl hydrolase</fullName>
    </submittedName>
</protein>
<evidence type="ECO:0000313" key="7">
    <source>
        <dbReference type="Proteomes" id="UP000006056"/>
    </source>
</evidence>
<dbReference type="STRING" id="926566.Terro_1096"/>
<dbReference type="Pfam" id="PF00933">
    <property type="entry name" value="Glyco_hydro_3"/>
    <property type="match status" value="1"/>
</dbReference>
<dbReference type="eggNOG" id="COG1472">
    <property type="taxonomic scope" value="Bacteria"/>
</dbReference>
<evidence type="ECO:0000256" key="3">
    <source>
        <dbReference type="ARBA" id="ARBA00022801"/>
    </source>
</evidence>
<dbReference type="AlphaFoldDB" id="I3ZDU8"/>
<dbReference type="GO" id="GO:0008422">
    <property type="term" value="F:beta-glucosidase activity"/>
    <property type="evidence" value="ECO:0007669"/>
    <property type="project" value="UniProtKB-ARBA"/>
</dbReference>
<keyword evidence="3 6" id="KW-0378">Hydrolase</keyword>
<dbReference type="GO" id="GO:0046556">
    <property type="term" value="F:alpha-L-arabinofuranosidase activity"/>
    <property type="evidence" value="ECO:0007669"/>
    <property type="project" value="TreeGrafter"/>
</dbReference>
<dbReference type="SMART" id="SM01217">
    <property type="entry name" value="Fn3_like"/>
    <property type="match status" value="1"/>
</dbReference>
<evidence type="ECO:0000256" key="4">
    <source>
        <dbReference type="SAM" id="SignalP"/>
    </source>
</evidence>
<dbReference type="InterPro" id="IPR044993">
    <property type="entry name" value="BXL"/>
</dbReference>
<accession>I3ZDU8</accession>
<dbReference type="Pfam" id="PF01915">
    <property type="entry name" value="Glyco_hydro_3_C"/>
    <property type="match status" value="1"/>
</dbReference>
<keyword evidence="7" id="KW-1185">Reference proteome</keyword>
<sequence length="742" mass="81039">MHLRSVALSTAAVLLSVASCVSASAQGSNAPASGGEVYRDMSRPIEDRITDLIKRFTLQEKAMQLNHTNRGVPRLGLPMWGGWNQTLHGVWSKQPTTLFPIPTAMGATWDPELVHTVADAMSDEARALYNAHAEGPRTPHGLVYRSPVINISRDPRWGRIQEVFSEDPLLTGRMGVAYVRGLQGDDLQHLKLAATVKHFAVNNVESGRQHLNADVDERNLFEFWLPHWRAAIMEAHAQSVMSSYNAINGMPDAVNHWLLTDVLRKKWGFDGFVTDDLGAVALLSGTRATNTSEPGQHFSEDPVVAAAAAIRAGNDSDDVEFETNLPLAVQRGLLTEKDVDGALRNVLRVGFRLGAYDPPQASKYSRIGMDVVRSQAHRDLSQRVAEESMTLLLNRRQFLPLQRDQVKSVAVIGPAGGEAYETGNYYGTPAVKTSVTEGLRALLGSGVKVEYEKGAGYVDLADDKEIERAANLARKSDVVVLCLGTNLQVEAEGRDRRDLNLPGAQQRLLEAVYAANPKVALVLMNAGPLGVTWAHDHVPAILSAWYPGELGGAAIARTLFGLNNPGGHLPYTVYANLDGVPPQNEYDVSRGYTYQYFKGVPLYPFGHGLSYTHFDYSKLKVTQTSGDHANVTVSFTLTNTGQSAGAEVTQLYSHQVKSSEVQPLRTLRGFERVTLQPGESKAVAISIPTSALGWYDTAVHNFRVEPGAFNFMVGSSSEDIRLRDTVTIAPEASRQKTATRRP</sequence>
<dbReference type="RefSeq" id="WP_014784985.1">
    <property type="nucleotide sequence ID" value="NC_018014.1"/>
</dbReference>
<dbReference type="InterPro" id="IPR001764">
    <property type="entry name" value="Glyco_hydro_3_N"/>
</dbReference>
<dbReference type="PROSITE" id="PS51257">
    <property type="entry name" value="PROKAR_LIPOPROTEIN"/>
    <property type="match status" value="1"/>
</dbReference>
<dbReference type="SUPFAM" id="SSF51445">
    <property type="entry name" value="(Trans)glycosidases"/>
    <property type="match status" value="1"/>
</dbReference>
<dbReference type="InterPro" id="IPR036962">
    <property type="entry name" value="Glyco_hydro_3_N_sf"/>
</dbReference>
<evidence type="ECO:0000259" key="5">
    <source>
        <dbReference type="SMART" id="SM01217"/>
    </source>
</evidence>
<evidence type="ECO:0000256" key="1">
    <source>
        <dbReference type="ARBA" id="ARBA00005336"/>
    </source>
</evidence>
<dbReference type="Pfam" id="PF14310">
    <property type="entry name" value="Fn3-like"/>
    <property type="match status" value="1"/>
</dbReference>
<name>I3ZDU8_TERRK</name>
<dbReference type="GO" id="GO:0031222">
    <property type="term" value="P:arabinan catabolic process"/>
    <property type="evidence" value="ECO:0007669"/>
    <property type="project" value="TreeGrafter"/>
</dbReference>
<dbReference type="PRINTS" id="PR00133">
    <property type="entry name" value="GLHYDRLASE3"/>
</dbReference>
<dbReference type="InterPro" id="IPR002772">
    <property type="entry name" value="Glyco_hydro_3_C"/>
</dbReference>
<dbReference type="InterPro" id="IPR026891">
    <property type="entry name" value="Fn3-like"/>
</dbReference>
<dbReference type="PANTHER" id="PTHR42721:SF3">
    <property type="entry name" value="BETA-D-XYLOSIDASE 5-RELATED"/>
    <property type="match status" value="1"/>
</dbReference>
<dbReference type="GO" id="GO:0009044">
    <property type="term" value="F:xylan 1,4-beta-xylosidase activity"/>
    <property type="evidence" value="ECO:0007669"/>
    <property type="project" value="InterPro"/>
</dbReference>
<keyword evidence="2 4" id="KW-0732">Signal</keyword>
<dbReference type="HOGENOM" id="CLU_004542_5_3_0"/>
<gene>
    <name evidence="6" type="ordered locus">Terro_1096</name>
</gene>
<dbReference type="InterPro" id="IPR017853">
    <property type="entry name" value="GH"/>
</dbReference>
<dbReference type="PANTHER" id="PTHR42721">
    <property type="entry name" value="SUGAR HYDROLASE-RELATED"/>
    <property type="match status" value="1"/>
</dbReference>
<dbReference type="Proteomes" id="UP000006056">
    <property type="component" value="Chromosome"/>
</dbReference>
<proteinExistence type="inferred from homology"/>
<dbReference type="GO" id="GO:0045493">
    <property type="term" value="P:xylan catabolic process"/>
    <property type="evidence" value="ECO:0007669"/>
    <property type="project" value="InterPro"/>
</dbReference>
<evidence type="ECO:0000256" key="2">
    <source>
        <dbReference type="ARBA" id="ARBA00022729"/>
    </source>
</evidence>
<dbReference type="SUPFAM" id="SSF52279">
    <property type="entry name" value="Beta-D-glucan exohydrolase, C-terminal domain"/>
    <property type="match status" value="1"/>
</dbReference>
<feature type="signal peptide" evidence="4">
    <location>
        <begin position="1"/>
        <end position="25"/>
    </location>
</feature>
<dbReference type="Gene3D" id="2.60.40.10">
    <property type="entry name" value="Immunoglobulins"/>
    <property type="match status" value="1"/>
</dbReference>
<reference evidence="6 7" key="1">
    <citation type="submission" date="2012-06" db="EMBL/GenBank/DDBJ databases">
        <title>Complete genome of Terriglobus roseus DSM 18391.</title>
        <authorList>
            <consortium name="US DOE Joint Genome Institute (JGI-PGF)"/>
            <person name="Lucas S."/>
            <person name="Copeland A."/>
            <person name="Lapidus A."/>
            <person name="Glavina del Rio T."/>
            <person name="Dalin E."/>
            <person name="Tice H."/>
            <person name="Bruce D."/>
            <person name="Goodwin L."/>
            <person name="Pitluck S."/>
            <person name="Peters L."/>
            <person name="Mikhailova N."/>
            <person name="Munk A.C.C."/>
            <person name="Kyrpides N."/>
            <person name="Mavromatis K."/>
            <person name="Ivanova N."/>
            <person name="Brettin T."/>
            <person name="Detter J.C."/>
            <person name="Han C."/>
            <person name="Larimer F."/>
            <person name="Land M."/>
            <person name="Hauser L."/>
            <person name="Markowitz V."/>
            <person name="Cheng J.-F."/>
            <person name="Hugenholtz P."/>
            <person name="Woyke T."/>
            <person name="Wu D."/>
            <person name="Brambilla E."/>
            <person name="Klenk H.-P."/>
            <person name="Eisen J.A."/>
        </authorList>
    </citation>
    <scope>NUCLEOTIDE SEQUENCE [LARGE SCALE GENOMIC DNA]</scope>
    <source>
        <strain evidence="7">DSM 18391 / NRRL B-41598 / KBS 63</strain>
    </source>
</reference>
<dbReference type="KEGG" id="trs:Terro_1096"/>
<feature type="chain" id="PRO_5003684504" evidence="4">
    <location>
        <begin position="26"/>
        <end position="742"/>
    </location>
</feature>
<comment type="similarity">
    <text evidence="1">Belongs to the glycosyl hydrolase 3 family.</text>
</comment>
<dbReference type="PATRIC" id="fig|926566.3.peg.1078"/>
<evidence type="ECO:0000313" key="6">
    <source>
        <dbReference type="EMBL" id="AFL87416.1"/>
    </source>
</evidence>
<feature type="domain" description="Fibronectin type III-like" evidence="5">
    <location>
        <begin position="647"/>
        <end position="717"/>
    </location>
</feature>
<dbReference type="EMBL" id="CP003379">
    <property type="protein sequence ID" value="AFL87416.1"/>
    <property type="molecule type" value="Genomic_DNA"/>
</dbReference>
<dbReference type="Gene3D" id="3.40.50.1700">
    <property type="entry name" value="Glycoside hydrolase family 3 C-terminal domain"/>
    <property type="match status" value="1"/>
</dbReference>
<dbReference type="InterPro" id="IPR013783">
    <property type="entry name" value="Ig-like_fold"/>
</dbReference>